<accession>A0ABV1KEA1</accession>
<feature type="transmembrane region" description="Helical" evidence="7">
    <location>
        <begin position="86"/>
        <end position="108"/>
    </location>
</feature>
<reference evidence="9 10" key="1">
    <citation type="submission" date="2024-03" db="EMBL/GenBank/DDBJ databases">
        <title>Draft genome sequence of Pseudonocardia nematodicida JCM 31783.</title>
        <authorList>
            <person name="Butdee W."/>
            <person name="Duangmal K."/>
        </authorList>
    </citation>
    <scope>NUCLEOTIDE SEQUENCE [LARGE SCALE GENOMIC DNA]</scope>
    <source>
        <strain evidence="9 10">JCM 31783</strain>
    </source>
</reference>
<feature type="domain" description="Citrate transporter-like" evidence="8">
    <location>
        <begin position="3"/>
        <end position="417"/>
    </location>
</feature>
<dbReference type="PANTHER" id="PTHR30354">
    <property type="entry name" value="GNT FAMILY GLUCONATE TRANSPORTER"/>
    <property type="match status" value="1"/>
</dbReference>
<feature type="transmembrane region" description="Helical" evidence="7">
    <location>
        <begin position="323"/>
        <end position="343"/>
    </location>
</feature>
<proteinExistence type="predicted"/>
<feature type="transmembrane region" description="Helical" evidence="7">
    <location>
        <begin position="178"/>
        <end position="198"/>
    </location>
</feature>
<dbReference type="Pfam" id="PF03600">
    <property type="entry name" value="CitMHS"/>
    <property type="match status" value="1"/>
</dbReference>
<protein>
    <submittedName>
        <fullName evidence="9">SLC13 family permease</fullName>
    </submittedName>
</protein>
<keyword evidence="10" id="KW-1185">Reference proteome</keyword>
<feature type="transmembrane region" description="Helical" evidence="7">
    <location>
        <begin position="452"/>
        <end position="470"/>
    </location>
</feature>
<feature type="transmembrane region" description="Helical" evidence="7">
    <location>
        <begin position="409"/>
        <end position="432"/>
    </location>
</feature>
<keyword evidence="5 7" id="KW-0472">Membrane</keyword>
<evidence type="ECO:0000256" key="7">
    <source>
        <dbReference type="SAM" id="Phobius"/>
    </source>
</evidence>
<feature type="region of interest" description="Disordered" evidence="6">
    <location>
        <begin position="207"/>
        <end position="263"/>
    </location>
</feature>
<evidence type="ECO:0000256" key="4">
    <source>
        <dbReference type="ARBA" id="ARBA00022989"/>
    </source>
</evidence>
<feature type="transmembrane region" description="Helical" evidence="7">
    <location>
        <begin position="114"/>
        <end position="131"/>
    </location>
</feature>
<gene>
    <name evidence="9" type="ORF">WIS52_15850</name>
</gene>
<feature type="transmembrane region" description="Helical" evidence="7">
    <location>
        <begin position="370"/>
        <end position="397"/>
    </location>
</feature>
<dbReference type="InterPro" id="IPR004680">
    <property type="entry name" value="Cit_transptr-like_dom"/>
</dbReference>
<dbReference type="Proteomes" id="UP001494902">
    <property type="component" value="Unassembled WGS sequence"/>
</dbReference>
<feature type="transmembrane region" description="Helical" evidence="7">
    <location>
        <begin position="58"/>
        <end position="79"/>
    </location>
</feature>
<comment type="subcellular location">
    <subcellularLocation>
        <location evidence="1">Membrane</location>
        <topology evidence="1">Multi-pass membrane protein</topology>
    </subcellularLocation>
</comment>
<keyword evidence="2" id="KW-0813">Transport</keyword>
<evidence type="ECO:0000256" key="6">
    <source>
        <dbReference type="SAM" id="MobiDB-lite"/>
    </source>
</evidence>
<evidence type="ECO:0000313" key="10">
    <source>
        <dbReference type="Proteomes" id="UP001494902"/>
    </source>
</evidence>
<name>A0ABV1KEA1_9PSEU</name>
<dbReference type="RefSeq" id="WP_349299025.1">
    <property type="nucleotide sequence ID" value="NZ_JBEDNQ010000006.1"/>
</dbReference>
<evidence type="ECO:0000259" key="8">
    <source>
        <dbReference type="Pfam" id="PF03600"/>
    </source>
</evidence>
<feature type="transmembrane region" description="Helical" evidence="7">
    <location>
        <begin position="294"/>
        <end position="311"/>
    </location>
</feature>
<feature type="transmembrane region" description="Helical" evidence="7">
    <location>
        <begin position="272"/>
        <end position="288"/>
    </location>
</feature>
<dbReference type="InterPro" id="IPR003474">
    <property type="entry name" value="Glcn_transporter"/>
</dbReference>
<evidence type="ECO:0000256" key="2">
    <source>
        <dbReference type="ARBA" id="ARBA00022448"/>
    </source>
</evidence>
<dbReference type="EMBL" id="JBEDNQ010000006">
    <property type="protein sequence ID" value="MEQ3551947.1"/>
    <property type="molecule type" value="Genomic_DNA"/>
</dbReference>
<evidence type="ECO:0000256" key="3">
    <source>
        <dbReference type="ARBA" id="ARBA00022692"/>
    </source>
</evidence>
<evidence type="ECO:0000256" key="1">
    <source>
        <dbReference type="ARBA" id="ARBA00004141"/>
    </source>
</evidence>
<keyword evidence="4 7" id="KW-1133">Transmembrane helix</keyword>
<keyword evidence="3 7" id="KW-0812">Transmembrane</keyword>
<evidence type="ECO:0000313" key="9">
    <source>
        <dbReference type="EMBL" id="MEQ3551947.1"/>
    </source>
</evidence>
<comment type="caution">
    <text evidence="9">The sequence shown here is derived from an EMBL/GenBank/DDBJ whole genome shotgun (WGS) entry which is preliminary data.</text>
</comment>
<evidence type="ECO:0000256" key="5">
    <source>
        <dbReference type="ARBA" id="ARBA00023136"/>
    </source>
</evidence>
<dbReference type="PANTHER" id="PTHR30354:SF26">
    <property type="entry name" value="TRANSPORTER, PUTATIVE-RELATED"/>
    <property type="match status" value="1"/>
</dbReference>
<sequence length="472" mass="49678">MLTIVGLLTIATVVLLLVTGRVTPIAAFSLPALGAALFLGHGASDLAGFFESGIGQVVNIAVMFVFAILMFGTLADLGLFDPLVRVILRVTGGNIVAICVGTVILAVICQLDGAGPTTLLVTIAALLPTYRRLGMSPLLLLSLTTLSIGLMNLTPWGGPLARASAVTGIDVAELWRPLIPLQLIGVVLLIGIAVVLGMRERRRIGTRVPEPALVGGGPPSGTDDSAGDGADGERPDGTGADTEARDDDTPAVDPTAGRPDPSMLRGTHTFRMWFNLAVALGTMGLLVTGTLPPGYAFLLGASVVLVVNFRSRDDQMAQMRRHAPNGLTLAAIILAAGTFLGVMSETGMLESVALDLIAVLPQWLVENLHILFGFLSVPLDFVLSVDAYWFALFPVVLEVTGTTDISTTTILYSMLIGNTISSILGPLNPVIWLALSLVRAEFAAYVRYVFPWMWGFSLALFGAAILLGLVQI</sequence>
<feature type="transmembrane region" description="Helical" evidence="7">
    <location>
        <begin position="138"/>
        <end position="158"/>
    </location>
</feature>
<organism evidence="9 10">
    <name type="scientific">Pseudonocardia nematodicida</name>
    <dbReference type="NCBI Taxonomy" id="1206997"/>
    <lineage>
        <taxon>Bacteria</taxon>
        <taxon>Bacillati</taxon>
        <taxon>Actinomycetota</taxon>
        <taxon>Actinomycetes</taxon>
        <taxon>Pseudonocardiales</taxon>
        <taxon>Pseudonocardiaceae</taxon>
        <taxon>Pseudonocardia</taxon>
    </lineage>
</organism>